<dbReference type="Pfam" id="PF03188">
    <property type="entry name" value="Cytochrom_B561"/>
    <property type="match status" value="1"/>
</dbReference>
<feature type="transmembrane region" description="Helical" evidence="8">
    <location>
        <begin position="306"/>
        <end position="327"/>
    </location>
</feature>
<evidence type="ECO:0000313" key="11">
    <source>
        <dbReference type="EMBL" id="PIK56017.1"/>
    </source>
</evidence>
<evidence type="ECO:0000256" key="5">
    <source>
        <dbReference type="ARBA" id="ARBA00022982"/>
    </source>
</evidence>
<dbReference type="PROSITE" id="PS50836">
    <property type="entry name" value="DOMON"/>
    <property type="match status" value="1"/>
</dbReference>
<dbReference type="EMBL" id="MRZV01000191">
    <property type="protein sequence ID" value="PIK56017.1"/>
    <property type="molecule type" value="Genomic_DNA"/>
</dbReference>
<keyword evidence="12" id="KW-1185">Reference proteome</keyword>
<dbReference type="OrthoDB" id="2419613at2759"/>
<feature type="domain" description="DOMON" evidence="9">
    <location>
        <begin position="39"/>
        <end position="152"/>
    </location>
</feature>
<feature type="domain" description="Cytochrome b561" evidence="10">
    <location>
        <begin position="158"/>
        <end position="365"/>
    </location>
</feature>
<dbReference type="CDD" id="cd08760">
    <property type="entry name" value="Cyt_b561_FRRS1_like"/>
    <property type="match status" value="1"/>
</dbReference>
<accession>A0A2G8L6W9</accession>
<evidence type="ECO:0000259" key="10">
    <source>
        <dbReference type="PROSITE" id="PS50939"/>
    </source>
</evidence>
<evidence type="ECO:0000259" key="9">
    <source>
        <dbReference type="PROSITE" id="PS50836"/>
    </source>
</evidence>
<dbReference type="Pfam" id="PF03351">
    <property type="entry name" value="DOMON"/>
    <property type="match status" value="1"/>
</dbReference>
<keyword evidence="7 8" id="KW-0472">Membrane</keyword>
<organism evidence="11 12">
    <name type="scientific">Stichopus japonicus</name>
    <name type="common">Sea cucumber</name>
    <dbReference type="NCBI Taxonomy" id="307972"/>
    <lineage>
        <taxon>Eukaryota</taxon>
        <taxon>Metazoa</taxon>
        <taxon>Echinodermata</taxon>
        <taxon>Eleutherozoa</taxon>
        <taxon>Echinozoa</taxon>
        <taxon>Holothuroidea</taxon>
        <taxon>Aspidochirotacea</taxon>
        <taxon>Aspidochirotida</taxon>
        <taxon>Stichopodidae</taxon>
        <taxon>Apostichopus</taxon>
    </lineage>
</organism>
<dbReference type="AlphaFoldDB" id="A0A2G8L6W9"/>
<feature type="transmembrane region" description="Helical" evidence="8">
    <location>
        <begin position="198"/>
        <end position="218"/>
    </location>
</feature>
<evidence type="ECO:0000256" key="4">
    <source>
        <dbReference type="ARBA" id="ARBA00022729"/>
    </source>
</evidence>
<evidence type="ECO:0000256" key="1">
    <source>
        <dbReference type="ARBA" id="ARBA00004370"/>
    </source>
</evidence>
<keyword evidence="4" id="KW-0732">Signal</keyword>
<dbReference type="PANTHER" id="PTHR23130">
    <property type="entry name" value="CYTOCHROME B561 AND DOMON DOMAIN-CONTAINING PROTEIN"/>
    <property type="match status" value="1"/>
</dbReference>
<keyword evidence="5" id="KW-0249">Electron transport</keyword>
<keyword evidence="3 8" id="KW-0812">Transmembrane</keyword>
<name>A0A2G8L6W9_STIJA</name>
<reference evidence="11 12" key="1">
    <citation type="journal article" date="2017" name="PLoS Biol.">
        <title>The sea cucumber genome provides insights into morphological evolution and visceral regeneration.</title>
        <authorList>
            <person name="Zhang X."/>
            <person name="Sun L."/>
            <person name="Yuan J."/>
            <person name="Sun Y."/>
            <person name="Gao Y."/>
            <person name="Zhang L."/>
            <person name="Li S."/>
            <person name="Dai H."/>
            <person name="Hamel J.F."/>
            <person name="Liu C."/>
            <person name="Yu Y."/>
            <person name="Liu S."/>
            <person name="Lin W."/>
            <person name="Guo K."/>
            <person name="Jin S."/>
            <person name="Xu P."/>
            <person name="Storey K.B."/>
            <person name="Huan P."/>
            <person name="Zhang T."/>
            <person name="Zhou Y."/>
            <person name="Zhang J."/>
            <person name="Lin C."/>
            <person name="Li X."/>
            <person name="Xing L."/>
            <person name="Huo D."/>
            <person name="Sun M."/>
            <person name="Wang L."/>
            <person name="Mercier A."/>
            <person name="Li F."/>
            <person name="Yang H."/>
            <person name="Xiang J."/>
        </authorList>
    </citation>
    <scope>NUCLEOTIDE SEQUENCE [LARGE SCALE GENOMIC DNA]</scope>
    <source>
        <strain evidence="11">Shaxun</strain>
        <tissue evidence="11">Muscle</tissue>
    </source>
</reference>
<keyword evidence="2" id="KW-0813">Transport</keyword>
<evidence type="ECO:0000256" key="8">
    <source>
        <dbReference type="SAM" id="Phobius"/>
    </source>
</evidence>
<dbReference type="STRING" id="307972.A0A2G8L6W9"/>
<feature type="transmembrane region" description="Helical" evidence="8">
    <location>
        <begin position="272"/>
        <end position="294"/>
    </location>
</feature>
<feature type="transmembrane region" description="Helical" evidence="8">
    <location>
        <begin position="347"/>
        <end position="367"/>
    </location>
</feature>
<protein>
    <submittedName>
        <fullName evidence="11">Putative ferric-chelate reductase 1 isoform X2</fullName>
    </submittedName>
</protein>
<proteinExistence type="predicted"/>
<dbReference type="Proteomes" id="UP000230750">
    <property type="component" value="Unassembled WGS sequence"/>
</dbReference>
<dbReference type="PANTHER" id="PTHR23130:SF171">
    <property type="entry name" value="OS01G0895300 PROTEIN"/>
    <property type="match status" value="1"/>
</dbReference>
<evidence type="ECO:0000256" key="6">
    <source>
        <dbReference type="ARBA" id="ARBA00022989"/>
    </source>
</evidence>
<sequence length="441" mass="48892">MSNSEHPDNGGDSNDTGCGVDWGCFSHDTCELEEDLKNCIFLFKWRQEDGAIHFILRAMTSGYIALGISESGGMADSEVYSCSVKGVLRGWNSARGAYKQIDVVPNSLSDQKVTSDDGVIICEFKRADYISDSDEMFLDLRSGNNYTVLAAWYPETEKGVPVYHKTNRMSTPGKVDFTQHTTNSAEGGGEFLPKLHGILMTIAWFGFAAVGVTSSRYYKPIWPETTLWGKPVWFSIHRTCMVSALSSSLIAAVVIVIHVQGYILPLEGNIRFLHAIFGTTVIVLAICNAVMAVFRPHPGTPNRPIYNWAHWSVGTLGLYLAMATILLGVIDFNKEDSLLGGIPKPVFWVAAFFVMFHLIIWMSLQYISITIESTGRDNDVPLVNELDESEKAPINGSVGTSAYHYCLRDFCHRNIAEVADWMSHIPCMLLFLMPSEALNTP</sequence>
<dbReference type="SMART" id="SM00665">
    <property type="entry name" value="B561"/>
    <property type="match status" value="1"/>
</dbReference>
<keyword evidence="6 8" id="KW-1133">Transmembrane helix</keyword>
<dbReference type="PROSITE" id="PS50939">
    <property type="entry name" value="CYTOCHROME_B561"/>
    <property type="match status" value="1"/>
</dbReference>
<comment type="subcellular location">
    <subcellularLocation>
        <location evidence="1">Membrane</location>
    </subcellularLocation>
</comment>
<gene>
    <name evidence="11" type="ORF">BSL78_07077</name>
</gene>
<evidence type="ECO:0000256" key="7">
    <source>
        <dbReference type="ARBA" id="ARBA00023136"/>
    </source>
</evidence>
<feature type="transmembrane region" description="Helical" evidence="8">
    <location>
        <begin position="239"/>
        <end position="260"/>
    </location>
</feature>
<evidence type="ECO:0000256" key="3">
    <source>
        <dbReference type="ARBA" id="ARBA00022692"/>
    </source>
</evidence>
<evidence type="ECO:0000313" key="12">
    <source>
        <dbReference type="Proteomes" id="UP000230750"/>
    </source>
</evidence>
<dbReference type="InterPro" id="IPR006593">
    <property type="entry name" value="Cyt_b561/ferric_Rdtase_TM"/>
</dbReference>
<dbReference type="InterPro" id="IPR005018">
    <property type="entry name" value="DOMON_domain"/>
</dbReference>
<dbReference type="GO" id="GO:0016020">
    <property type="term" value="C:membrane"/>
    <property type="evidence" value="ECO:0007669"/>
    <property type="project" value="UniProtKB-SubCell"/>
</dbReference>
<dbReference type="Gene3D" id="1.20.120.1770">
    <property type="match status" value="1"/>
</dbReference>
<comment type="caution">
    <text evidence="11">The sequence shown here is derived from an EMBL/GenBank/DDBJ whole genome shotgun (WGS) entry which is preliminary data.</text>
</comment>
<evidence type="ECO:0000256" key="2">
    <source>
        <dbReference type="ARBA" id="ARBA00022448"/>
    </source>
</evidence>